<evidence type="ECO:0000313" key="2">
    <source>
        <dbReference type="Proteomes" id="UP000195913"/>
    </source>
</evidence>
<dbReference type="RefSeq" id="WP_086998094.1">
    <property type="nucleotide sequence ID" value="NZ_FUHW01000028.1"/>
</dbReference>
<protein>
    <submittedName>
        <fullName evidence="1">Uncharacterized protein</fullName>
    </submittedName>
</protein>
<accession>A0A1R4G6V5</accession>
<dbReference type="EMBL" id="FUHW01000028">
    <property type="protein sequence ID" value="SJM63914.1"/>
    <property type="molecule type" value="Genomic_DNA"/>
</dbReference>
<dbReference type="AlphaFoldDB" id="A0A1R4G6V5"/>
<gene>
    <name evidence="1" type="ORF">FM101_08195</name>
</gene>
<organism evidence="1 2">
    <name type="scientific">Arthrobacter rhombi</name>
    <dbReference type="NCBI Taxonomy" id="71253"/>
    <lineage>
        <taxon>Bacteria</taxon>
        <taxon>Bacillati</taxon>
        <taxon>Actinomycetota</taxon>
        <taxon>Actinomycetes</taxon>
        <taxon>Micrococcales</taxon>
        <taxon>Micrococcaceae</taxon>
        <taxon>Arthrobacter</taxon>
    </lineage>
</organism>
<keyword evidence="2" id="KW-1185">Reference proteome</keyword>
<sequence>MRIGDLSREHRHLGVVFLDETMAINGTLEYFRAIWVGSEYRQVLTISGWVSPPLSLDAEIEVQEPHTGPLAASAEITS</sequence>
<evidence type="ECO:0000313" key="1">
    <source>
        <dbReference type="EMBL" id="SJM63914.1"/>
    </source>
</evidence>
<proteinExistence type="predicted"/>
<name>A0A1R4G6V5_9MICC</name>
<dbReference type="Proteomes" id="UP000195913">
    <property type="component" value="Unassembled WGS sequence"/>
</dbReference>
<reference evidence="1 2" key="1">
    <citation type="submission" date="2017-02" db="EMBL/GenBank/DDBJ databases">
        <authorList>
            <person name="Peterson S.W."/>
        </authorList>
    </citation>
    <scope>NUCLEOTIDE SEQUENCE [LARGE SCALE GENOMIC DNA]</scope>
    <source>
        <strain evidence="1 2">B Ar 00.02</strain>
    </source>
</reference>